<dbReference type="Gene3D" id="3.40.190.10">
    <property type="entry name" value="Periplasmic binding protein-like II"/>
    <property type="match status" value="2"/>
</dbReference>
<dbReference type="PANTHER" id="PTHR21022:SF19">
    <property type="entry name" value="PREPHENATE DEHYDRATASE-RELATED"/>
    <property type="match status" value="1"/>
</dbReference>
<dbReference type="InterPro" id="IPR008242">
    <property type="entry name" value="Chor_mutase/pphenate_deHydtase"/>
</dbReference>
<dbReference type="InterPro" id="IPR045865">
    <property type="entry name" value="ACT-like_dom_sf"/>
</dbReference>
<keyword evidence="24" id="KW-1185">Reference proteome</keyword>
<dbReference type="UniPathway" id="UPA00121">
    <property type="reaction ID" value="UER00345"/>
</dbReference>
<evidence type="ECO:0000256" key="13">
    <source>
        <dbReference type="ARBA" id="ARBA00023235"/>
    </source>
</evidence>
<dbReference type="SUPFAM" id="SSF55021">
    <property type="entry name" value="ACT-like"/>
    <property type="match status" value="1"/>
</dbReference>
<organism evidence="23 24">
    <name type="scientific">Kingella denitrificans ATCC 33394</name>
    <dbReference type="NCBI Taxonomy" id="888741"/>
    <lineage>
        <taxon>Bacteria</taxon>
        <taxon>Pseudomonadati</taxon>
        <taxon>Pseudomonadota</taxon>
        <taxon>Betaproteobacteria</taxon>
        <taxon>Neisseriales</taxon>
        <taxon>Neisseriaceae</taxon>
        <taxon>Kingella</taxon>
    </lineage>
</organism>
<dbReference type="Gene3D" id="1.20.59.10">
    <property type="entry name" value="Chorismate mutase"/>
    <property type="match status" value="1"/>
</dbReference>
<comment type="caution">
    <text evidence="23">The sequence shown here is derived from an EMBL/GenBank/DDBJ whole genome shotgun (WGS) entry which is preliminary data.</text>
</comment>
<dbReference type="PROSITE" id="PS51671">
    <property type="entry name" value="ACT"/>
    <property type="match status" value="1"/>
</dbReference>
<dbReference type="CDD" id="cd04905">
    <property type="entry name" value="ACT_CM-PDT"/>
    <property type="match status" value="1"/>
</dbReference>
<dbReference type="InterPro" id="IPR036263">
    <property type="entry name" value="Chorismate_II_sf"/>
</dbReference>
<evidence type="ECO:0000259" key="21">
    <source>
        <dbReference type="PROSITE" id="PS51171"/>
    </source>
</evidence>
<evidence type="ECO:0000313" key="24">
    <source>
        <dbReference type="Proteomes" id="UP000004088"/>
    </source>
</evidence>
<dbReference type="GO" id="GO:0004664">
    <property type="term" value="F:prephenate dehydratase activity"/>
    <property type="evidence" value="ECO:0007669"/>
    <property type="project" value="UniProtKB-EC"/>
</dbReference>
<dbReference type="CDD" id="cd13630">
    <property type="entry name" value="PBP2_PDT_1"/>
    <property type="match status" value="1"/>
</dbReference>
<evidence type="ECO:0000256" key="3">
    <source>
        <dbReference type="ARBA" id="ARBA00004496"/>
    </source>
</evidence>
<evidence type="ECO:0000256" key="5">
    <source>
        <dbReference type="ARBA" id="ARBA00004817"/>
    </source>
</evidence>
<dbReference type="SMART" id="SM00830">
    <property type="entry name" value="CM_2"/>
    <property type="match status" value="1"/>
</dbReference>
<comment type="subcellular location">
    <subcellularLocation>
        <location evidence="3">Cytoplasm</location>
    </subcellularLocation>
</comment>
<dbReference type="GO" id="GO:0004106">
    <property type="term" value="F:chorismate mutase activity"/>
    <property type="evidence" value="ECO:0007669"/>
    <property type="project" value="UniProtKB-EC"/>
</dbReference>
<dbReference type="PROSITE" id="PS51168">
    <property type="entry name" value="CHORISMATE_MUT_2"/>
    <property type="match status" value="1"/>
</dbReference>
<protein>
    <recommendedName>
        <fullName evidence="8">Bifunctional chorismate mutase/prephenate dehydratase</fullName>
        <ecNumber evidence="7">4.2.1.51</ecNumber>
        <ecNumber evidence="6">5.4.99.5</ecNumber>
    </recommendedName>
    <alternativeName>
        <fullName evidence="17">Chorismate mutase-prephenate dehydratase</fullName>
    </alternativeName>
    <alternativeName>
        <fullName evidence="16">p-protein</fullName>
    </alternativeName>
</protein>
<dbReference type="InterPro" id="IPR002701">
    <property type="entry name" value="CM_II_prokaryot"/>
</dbReference>
<evidence type="ECO:0000256" key="18">
    <source>
        <dbReference type="ARBA" id="ARBA00047848"/>
    </source>
</evidence>
<feature type="domain" description="ACT" evidence="22">
    <location>
        <begin position="317"/>
        <end position="394"/>
    </location>
</feature>
<keyword evidence="14" id="KW-0456">Lyase</keyword>
<comment type="function">
    <text evidence="2">Catalyzes the Claisen rearrangement of chorismate to prephenate and the decarboxylation/dehydration of prephenate to phenylpyruvate.</text>
</comment>
<dbReference type="InterPro" id="IPR036979">
    <property type="entry name" value="CM_dom_sf"/>
</dbReference>
<dbReference type="UniPathway" id="UPA00120">
    <property type="reaction ID" value="UER00203"/>
</dbReference>
<dbReference type="SUPFAM" id="SSF53850">
    <property type="entry name" value="Periplasmic binding protein-like II"/>
    <property type="match status" value="1"/>
</dbReference>
<evidence type="ECO:0000256" key="9">
    <source>
        <dbReference type="ARBA" id="ARBA00022490"/>
    </source>
</evidence>
<evidence type="ECO:0000256" key="4">
    <source>
        <dbReference type="ARBA" id="ARBA00004741"/>
    </source>
</evidence>
<dbReference type="GO" id="GO:0005737">
    <property type="term" value="C:cytoplasm"/>
    <property type="evidence" value="ECO:0007669"/>
    <property type="project" value="UniProtKB-SubCell"/>
</dbReference>
<dbReference type="Proteomes" id="UP000004088">
    <property type="component" value="Unassembled WGS sequence"/>
</dbReference>
<dbReference type="NCBIfam" id="NF008865">
    <property type="entry name" value="PRK11898.1"/>
    <property type="match status" value="1"/>
</dbReference>
<dbReference type="PROSITE" id="PS00858">
    <property type="entry name" value="PREPHENATE_DEHYDR_2"/>
    <property type="match status" value="1"/>
</dbReference>
<dbReference type="NCBIfam" id="TIGR01807">
    <property type="entry name" value="CM_P2"/>
    <property type="match status" value="1"/>
</dbReference>
<evidence type="ECO:0000256" key="2">
    <source>
        <dbReference type="ARBA" id="ARBA00002364"/>
    </source>
</evidence>
<evidence type="ECO:0000256" key="14">
    <source>
        <dbReference type="ARBA" id="ARBA00023239"/>
    </source>
</evidence>
<keyword evidence="15" id="KW-0511">Multifunctional enzyme</keyword>
<comment type="pathway">
    <text evidence="5">Metabolic intermediate biosynthesis; prephenate biosynthesis; prephenate from chorismate: step 1/1.</text>
</comment>
<dbReference type="SUPFAM" id="SSF48600">
    <property type="entry name" value="Chorismate mutase II"/>
    <property type="match status" value="1"/>
</dbReference>
<dbReference type="InterPro" id="IPR010957">
    <property type="entry name" value="G/b/e-P-prot_chorismate_mutase"/>
</dbReference>
<comment type="catalytic activity">
    <reaction evidence="18">
        <text>prephenate + H(+) = 3-phenylpyruvate + CO2 + H2O</text>
        <dbReference type="Rhea" id="RHEA:21648"/>
        <dbReference type="ChEBI" id="CHEBI:15377"/>
        <dbReference type="ChEBI" id="CHEBI:15378"/>
        <dbReference type="ChEBI" id="CHEBI:16526"/>
        <dbReference type="ChEBI" id="CHEBI:18005"/>
        <dbReference type="ChEBI" id="CHEBI:29934"/>
        <dbReference type="EC" id="4.2.1.51"/>
    </reaction>
</comment>
<dbReference type="PANTHER" id="PTHR21022">
    <property type="entry name" value="PREPHENATE DEHYDRATASE P PROTEIN"/>
    <property type="match status" value="1"/>
</dbReference>
<evidence type="ECO:0000259" key="20">
    <source>
        <dbReference type="PROSITE" id="PS51168"/>
    </source>
</evidence>
<evidence type="ECO:0000256" key="16">
    <source>
        <dbReference type="ARBA" id="ARBA00031175"/>
    </source>
</evidence>
<dbReference type="Pfam" id="PF00800">
    <property type="entry name" value="PDT"/>
    <property type="match status" value="1"/>
</dbReference>
<comment type="pathway">
    <text evidence="4">Amino-acid biosynthesis; L-phenylalanine biosynthesis; phenylpyruvate from prephenate: step 1/1.</text>
</comment>
<evidence type="ECO:0000256" key="11">
    <source>
        <dbReference type="ARBA" id="ARBA00023141"/>
    </source>
</evidence>
<dbReference type="PIRSF" id="PIRSF001500">
    <property type="entry name" value="Chor_mut_pdt_Ppr"/>
    <property type="match status" value="1"/>
</dbReference>
<dbReference type="GO" id="GO:0009094">
    <property type="term" value="P:L-phenylalanine biosynthetic process"/>
    <property type="evidence" value="ECO:0007669"/>
    <property type="project" value="UniProtKB-UniPathway"/>
</dbReference>
<dbReference type="GO" id="GO:0046417">
    <property type="term" value="P:chorismate metabolic process"/>
    <property type="evidence" value="ECO:0007669"/>
    <property type="project" value="InterPro"/>
</dbReference>
<evidence type="ECO:0000256" key="1">
    <source>
        <dbReference type="ARBA" id="ARBA00000824"/>
    </source>
</evidence>
<dbReference type="InterPro" id="IPR002912">
    <property type="entry name" value="ACT_dom"/>
</dbReference>
<keyword evidence="13 23" id="KW-0413">Isomerase</keyword>
<keyword evidence="12" id="KW-0584">Phenylalanine biosynthesis</keyword>
<dbReference type="PROSITE" id="PS51171">
    <property type="entry name" value="PREPHENATE_DEHYDR_3"/>
    <property type="match status" value="1"/>
</dbReference>
<dbReference type="PROSITE" id="PS00857">
    <property type="entry name" value="PREPHENATE_DEHYDR_1"/>
    <property type="match status" value="1"/>
</dbReference>
<dbReference type="FunFam" id="3.30.70.260:FF:000012">
    <property type="entry name" value="Prephenate dehydratase"/>
    <property type="match status" value="1"/>
</dbReference>
<feature type="site" description="Essential for prephenate dehydratase activity" evidence="19">
    <location>
        <position position="298"/>
    </location>
</feature>
<evidence type="ECO:0000256" key="17">
    <source>
        <dbReference type="ARBA" id="ARBA00031520"/>
    </source>
</evidence>
<dbReference type="EC" id="4.2.1.51" evidence="7"/>
<accession>F0EY43</accession>
<dbReference type="HOGENOM" id="CLU_035008_0_1_4"/>
<evidence type="ECO:0000259" key="22">
    <source>
        <dbReference type="PROSITE" id="PS51671"/>
    </source>
</evidence>
<dbReference type="EC" id="5.4.99.5" evidence="6"/>
<evidence type="ECO:0000256" key="19">
    <source>
        <dbReference type="PIRSR" id="PIRSR001500-2"/>
    </source>
</evidence>
<feature type="domain" description="Chorismate mutase" evidence="20">
    <location>
        <begin position="41"/>
        <end position="129"/>
    </location>
</feature>
<dbReference type="Gene3D" id="3.30.70.260">
    <property type="match status" value="1"/>
</dbReference>
<sequence>MFVKRKISDLRYFRQPIGCLLFLRRHFRYNNRFIFAANLPMSDDAQLLPHRTAIDEIDRQILTLLNQRAAHAKAIGELKGTGVVYRPEREAQVLRRIQSLNQGPLSDEAAARLFREMMSECLALERPLTVAYLGPEGTFTQLAAIKHFGRAAQCVACATIDESLRLVEAGQADYAVAPIENSTEGSVGRTLDLLVGTSLQACGEVQLRIHHHLLCRHTDFSRVEVVYAHAQALAQCQNWLNRRLPDHVRRVSVSSNGEAARLASECDTACAIASQTAAEIYRLHNLAANIEDESDNTTRFLVLGHQATLQSGHDKTSLIVGAPNKAGTLNRLIEPLTQAGISMSKFESRPSRTGLWEYLFFIDIEGHVRDEKVQAALDALRERTAFVKVIGSYPVSVY</sequence>
<proteinExistence type="predicted"/>
<keyword evidence="10" id="KW-0028">Amino-acid biosynthesis</keyword>
<comment type="catalytic activity">
    <reaction evidence="1">
        <text>chorismate = prephenate</text>
        <dbReference type="Rhea" id="RHEA:13897"/>
        <dbReference type="ChEBI" id="CHEBI:29748"/>
        <dbReference type="ChEBI" id="CHEBI:29934"/>
        <dbReference type="EC" id="5.4.99.5"/>
    </reaction>
</comment>
<evidence type="ECO:0000256" key="7">
    <source>
        <dbReference type="ARBA" id="ARBA00013147"/>
    </source>
</evidence>
<evidence type="ECO:0000256" key="12">
    <source>
        <dbReference type="ARBA" id="ARBA00023222"/>
    </source>
</evidence>
<evidence type="ECO:0000256" key="10">
    <source>
        <dbReference type="ARBA" id="ARBA00022605"/>
    </source>
</evidence>
<dbReference type="STRING" id="888741.HMPREF9098_0803"/>
<evidence type="ECO:0000313" key="23">
    <source>
        <dbReference type="EMBL" id="EGC17825.1"/>
    </source>
</evidence>
<keyword evidence="9" id="KW-0963">Cytoplasm</keyword>
<dbReference type="Pfam" id="PF01817">
    <property type="entry name" value="CM_2"/>
    <property type="match status" value="1"/>
</dbReference>
<feature type="domain" description="Prephenate dehydratase" evidence="21">
    <location>
        <begin position="129"/>
        <end position="305"/>
    </location>
</feature>
<keyword evidence="11" id="KW-0057">Aromatic amino acid biosynthesis</keyword>
<reference evidence="23 24" key="1">
    <citation type="submission" date="2011-01" db="EMBL/GenBank/DDBJ databases">
        <authorList>
            <person name="Muzny D."/>
            <person name="Qin X."/>
            <person name="Deng J."/>
            <person name="Jiang H."/>
            <person name="Liu Y."/>
            <person name="Qu J."/>
            <person name="Song X.-Z."/>
            <person name="Zhang L."/>
            <person name="Thornton R."/>
            <person name="Coyle M."/>
            <person name="Francisco L."/>
            <person name="Jackson L."/>
            <person name="Javaid M."/>
            <person name="Korchina V."/>
            <person name="Kovar C."/>
            <person name="Mata R."/>
            <person name="Mathew T."/>
            <person name="Ngo R."/>
            <person name="Nguyen L."/>
            <person name="Nguyen N."/>
            <person name="Okwuonu G."/>
            <person name="Ongeri F."/>
            <person name="Pham C."/>
            <person name="Simmons D."/>
            <person name="Wilczek-Boney K."/>
            <person name="Hale W."/>
            <person name="Jakkamsetti A."/>
            <person name="Pham P."/>
            <person name="Ruth R."/>
            <person name="San Lucas F."/>
            <person name="Warren J."/>
            <person name="Zhang J."/>
            <person name="Zhao Z."/>
            <person name="Zhou C."/>
            <person name="Zhu D."/>
            <person name="Lee S."/>
            <person name="Bess C."/>
            <person name="Blankenburg K."/>
            <person name="Forbes L."/>
            <person name="Fu Q."/>
            <person name="Gubbala S."/>
            <person name="Hirani K."/>
            <person name="Jayaseelan J.C."/>
            <person name="Lara F."/>
            <person name="Munidasa M."/>
            <person name="Palculict T."/>
            <person name="Patil S."/>
            <person name="Pu L.-L."/>
            <person name="Saada N."/>
            <person name="Tang L."/>
            <person name="Weissenberger G."/>
            <person name="Zhu Y."/>
            <person name="Hemphill L."/>
            <person name="Shang Y."/>
            <person name="Youmans B."/>
            <person name="Ayvaz T."/>
            <person name="Ross M."/>
            <person name="Santibanez J."/>
            <person name="Aqrawi P."/>
            <person name="Gross S."/>
            <person name="Joshi V."/>
            <person name="Fowler G."/>
            <person name="Nazareth L."/>
            <person name="Reid J."/>
            <person name="Worley K."/>
            <person name="Petrosino J."/>
            <person name="Highlander S."/>
            <person name="Gibbs R."/>
        </authorList>
    </citation>
    <scope>NUCLEOTIDE SEQUENCE [LARGE SCALE GENOMIC DNA]</scope>
    <source>
        <strain evidence="23 24">ATCC 33394</strain>
    </source>
</reference>
<dbReference type="FunFam" id="3.40.190.10:FF:000029">
    <property type="entry name" value="Chorismate mutase/Prephenate dehydratase"/>
    <property type="match status" value="1"/>
</dbReference>
<name>F0EY43_9NEIS</name>
<dbReference type="InterPro" id="IPR018528">
    <property type="entry name" value="Preph_deHydtase_CS"/>
</dbReference>
<dbReference type="InterPro" id="IPR001086">
    <property type="entry name" value="Preph_deHydtase"/>
</dbReference>
<dbReference type="Pfam" id="PF01842">
    <property type="entry name" value="ACT"/>
    <property type="match status" value="1"/>
</dbReference>
<evidence type="ECO:0000256" key="8">
    <source>
        <dbReference type="ARBA" id="ARBA00014401"/>
    </source>
</evidence>
<evidence type="ECO:0000256" key="6">
    <source>
        <dbReference type="ARBA" id="ARBA00012404"/>
    </source>
</evidence>
<dbReference type="EMBL" id="AEWV01000014">
    <property type="protein sequence ID" value="EGC17825.1"/>
    <property type="molecule type" value="Genomic_DNA"/>
</dbReference>
<dbReference type="AlphaFoldDB" id="F0EY43"/>
<gene>
    <name evidence="23" type="primary">pheA</name>
    <name evidence="23" type="ORF">HMPREF9098_0803</name>
</gene>
<evidence type="ECO:0000256" key="15">
    <source>
        <dbReference type="ARBA" id="ARBA00023268"/>
    </source>
</evidence>